<keyword evidence="2" id="KW-0812">Transmembrane</keyword>
<feature type="transmembrane region" description="Helical" evidence="2">
    <location>
        <begin position="169"/>
        <end position="188"/>
    </location>
</feature>
<evidence type="ECO:0000313" key="4">
    <source>
        <dbReference type="Proteomes" id="UP000649739"/>
    </source>
</evidence>
<keyword evidence="2" id="KW-1133">Transmembrane helix</keyword>
<evidence type="ECO:0000313" key="3">
    <source>
        <dbReference type="EMBL" id="GGJ93778.1"/>
    </source>
</evidence>
<gene>
    <name evidence="3" type="ORF">GCM10010123_24510</name>
</gene>
<feature type="compositionally biased region" description="Low complexity" evidence="1">
    <location>
        <begin position="16"/>
        <end position="43"/>
    </location>
</feature>
<feature type="region of interest" description="Disordered" evidence="1">
    <location>
        <begin position="1"/>
        <end position="119"/>
    </location>
</feature>
<protein>
    <submittedName>
        <fullName evidence="3">Uncharacterized protein</fullName>
    </submittedName>
</protein>
<dbReference type="EMBL" id="BMQB01000004">
    <property type="protein sequence ID" value="GGJ93778.1"/>
    <property type="molecule type" value="Genomic_DNA"/>
</dbReference>
<dbReference type="RefSeq" id="WP_189170204.1">
    <property type="nucleotide sequence ID" value="NZ_BMQB01000004.1"/>
</dbReference>
<name>A0A8J3F9H5_9ACTN</name>
<feature type="compositionally biased region" description="Pro residues" evidence="1">
    <location>
        <begin position="44"/>
        <end position="69"/>
    </location>
</feature>
<reference evidence="3" key="1">
    <citation type="journal article" date="2014" name="Int. J. Syst. Evol. Microbiol.">
        <title>Complete genome sequence of Corynebacterium casei LMG S-19264T (=DSM 44701T), isolated from a smear-ripened cheese.</title>
        <authorList>
            <consortium name="US DOE Joint Genome Institute (JGI-PGF)"/>
            <person name="Walter F."/>
            <person name="Albersmeier A."/>
            <person name="Kalinowski J."/>
            <person name="Ruckert C."/>
        </authorList>
    </citation>
    <scope>NUCLEOTIDE SEQUENCE</scope>
    <source>
        <strain evidence="3">JCM 3090</strain>
    </source>
</reference>
<evidence type="ECO:0000256" key="2">
    <source>
        <dbReference type="SAM" id="Phobius"/>
    </source>
</evidence>
<dbReference type="Proteomes" id="UP000649739">
    <property type="component" value="Unassembled WGS sequence"/>
</dbReference>
<comment type="caution">
    <text evidence="3">The sequence shown here is derived from an EMBL/GenBank/DDBJ whole genome shotgun (WGS) entry which is preliminary data.</text>
</comment>
<proteinExistence type="predicted"/>
<keyword evidence="2" id="KW-0472">Membrane</keyword>
<evidence type="ECO:0000256" key="1">
    <source>
        <dbReference type="SAM" id="MobiDB-lite"/>
    </source>
</evidence>
<organism evidence="3 4">
    <name type="scientific">Pilimelia anulata</name>
    <dbReference type="NCBI Taxonomy" id="53371"/>
    <lineage>
        <taxon>Bacteria</taxon>
        <taxon>Bacillati</taxon>
        <taxon>Actinomycetota</taxon>
        <taxon>Actinomycetes</taxon>
        <taxon>Micromonosporales</taxon>
        <taxon>Micromonosporaceae</taxon>
        <taxon>Pilimelia</taxon>
    </lineage>
</organism>
<sequence>MADRTGPPADLPPATDPWAAARPDPAPGAAAPPAYRPPGAVDAPRPPYPAGAPSRPAPADPPPYRPPAPGGTSPAGRASAAHPTAVRAAGGDEPTTPSGGVPTGPAPWQLPGSPSYHRGRAVVGASAAPPPMQTTSEYPPELRDEAERVLGPTRPPRAVRRQQLRRGGAWTWFGGIFAFICWGVWAISTRGGGIAAPALGLATLVVVALGVFGLSRLVGSVVLERGLGRTRHSAWGAHLITGAFCVATGVAYLGQTPWLVDVWKFLRGLG</sequence>
<accession>A0A8J3F9H5</accession>
<reference evidence="3" key="2">
    <citation type="submission" date="2020-09" db="EMBL/GenBank/DDBJ databases">
        <authorList>
            <person name="Sun Q."/>
            <person name="Ohkuma M."/>
        </authorList>
    </citation>
    <scope>NUCLEOTIDE SEQUENCE</scope>
    <source>
        <strain evidence="3">JCM 3090</strain>
    </source>
</reference>
<feature type="transmembrane region" description="Helical" evidence="2">
    <location>
        <begin position="194"/>
        <end position="214"/>
    </location>
</feature>
<feature type="transmembrane region" description="Helical" evidence="2">
    <location>
        <begin position="235"/>
        <end position="254"/>
    </location>
</feature>
<dbReference type="AlphaFoldDB" id="A0A8J3F9H5"/>
<keyword evidence="4" id="KW-1185">Reference proteome</keyword>